<evidence type="ECO:0000313" key="2">
    <source>
        <dbReference type="EMBL" id="KUN58069.1"/>
    </source>
</evidence>
<comment type="caution">
    <text evidence="2">The sequence shown here is derived from an EMBL/GenBank/DDBJ whole genome shotgun (WGS) entry which is preliminary data.</text>
</comment>
<dbReference type="Proteomes" id="UP000053669">
    <property type="component" value="Unassembled WGS sequence"/>
</dbReference>
<protein>
    <submittedName>
        <fullName evidence="2">Uncharacterized protein</fullName>
    </submittedName>
</protein>
<organism evidence="2 3">
    <name type="scientific">Streptomyces canus</name>
    <dbReference type="NCBI Taxonomy" id="58343"/>
    <lineage>
        <taxon>Bacteria</taxon>
        <taxon>Bacillati</taxon>
        <taxon>Actinomycetota</taxon>
        <taxon>Actinomycetes</taxon>
        <taxon>Kitasatosporales</taxon>
        <taxon>Streptomycetaceae</taxon>
        <taxon>Streptomyces</taxon>
        <taxon>Streptomyces aurantiacus group</taxon>
    </lineage>
</organism>
<dbReference type="AlphaFoldDB" id="A0A101RM42"/>
<evidence type="ECO:0000313" key="3">
    <source>
        <dbReference type="Proteomes" id="UP000053669"/>
    </source>
</evidence>
<name>A0A101RM42_9ACTN</name>
<gene>
    <name evidence="2" type="ORF">AQJ46_44590</name>
</gene>
<dbReference type="EMBL" id="LMWU01000065">
    <property type="protein sequence ID" value="KUN58069.1"/>
    <property type="molecule type" value="Genomic_DNA"/>
</dbReference>
<feature type="region of interest" description="Disordered" evidence="1">
    <location>
        <begin position="46"/>
        <end position="133"/>
    </location>
</feature>
<proteinExistence type="predicted"/>
<accession>A0A101RM42</accession>
<reference evidence="2 3" key="1">
    <citation type="submission" date="2015-10" db="EMBL/GenBank/DDBJ databases">
        <title>Draft genome sequence of Streptomyces canus DSM 40017, type strain for the species Streptomyces canus.</title>
        <authorList>
            <person name="Ruckert C."/>
            <person name="Winkler A."/>
            <person name="Kalinowski J."/>
            <person name="Kampfer P."/>
            <person name="Glaeser S."/>
        </authorList>
    </citation>
    <scope>NUCLEOTIDE SEQUENCE [LARGE SCALE GENOMIC DNA]</scope>
    <source>
        <strain evidence="2 3">DSM 40017</strain>
    </source>
</reference>
<evidence type="ECO:0000256" key="1">
    <source>
        <dbReference type="SAM" id="MobiDB-lite"/>
    </source>
</evidence>
<sequence>MTEDVDLHLPVLGDRLDDALPVGQVTQVMGERQLGQGLVAVGLASLPRRGPRPRDAVTRSRRAAASSGIDSATVTSRPRSAATSAMPEPMSPQPAMPRREMSGTADAVEVRSFGRWKPEADVGRIEPFSAEPK</sequence>
<feature type="compositionally biased region" description="Polar residues" evidence="1">
    <location>
        <begin position="68"/>
        <end position="83"/>
    </location>
</feature>